<dbReference type="AlphaFoldDB" id="A0A2P7V0S0"/>
<protein>
    <submittedName>
        <fullName evidence="3">RNA polymerase subunit sigma-70</fullName>
    </submittedName>
</protein>
<keyword evidence="2" id="KW-0472">Membrane</keyword>
<evidence type="ECO:0000256" key="1">
    <source>
        <dbReference type="SAM" id="Coils"/>
    </source>
</evidence>
<feature type="coiled-coil region" evidence="1">
    <location>
        <begin position="45"/>
        <end position="94"/>
    </location>
</feature>
<dbReference type="Proteomes" id="UP000240419">
    <property type="component" value="Unassembled WGS sequence"/>
</dbReference>
<keyword evidence="1" id="KW-0175">Coiled coil</keyword>
<feature type="transmembrane region" description="Helical" evidence="2">
    <location>
        <begin position="6"/>
        <end position="25"/>
    </location>
</feature>
<evidence type="ECO:0000313" key="4">
    <source>
        <dbReference type="Proteomes" id="UP000240419"/>
    </source>
</evidence>
<reference evidence="3 4" key="1">
    <citation type="submission" date="2018-03" db="EMBL/GenBank/DDBJ databases">
        <title>Brevisbacillus phylogenomics.</title>
        <authorList>
            <person name="Dunlap C."/>
        </authorList>
    </citation>
    <scope>NUCLEOTIDE SEQUENCE [LARGE SCALE GENOMIC DNA]</scope>
    <source>
        <strain evidence="3 4">NRRL NRS-1210</strain>
    </source>
</reference>
<name>A0A2P7V0S0_9BACL</name>
<evidence type="ECO:0000256" key="2">
    <source>
        <dbReference type="SAM" id="Phobius"/>
    </source>
</evidence>
<evidence type="ECO:0000313" key="3">
    <source>
        <dbReference type="EMBL" id="PSJ92821.1"/>
    </source>
</evidence>
<keyword evidence="2" id="KW-1133">Transmembrane helix</keyword>
<sequence length="174" mass="19894">MDNMDVVYPILIGAGIISMLLAFVIKKKQPVDSFSSLPTQRTTDKDDLEKSVQRLQKQLKQETNLLAAEWQEMRADLLEDIASLGKRLDNMEEQWKKSDNQKQEAPKDANRIEPAPQLQEVDMLALRERYRRAFELSKEGLSRDEIAKRLGAGRGEIDLIFSLADRHERGLADA</sequence>
<proteinExistence type="predicted"/>
<dbReference type="InterPro" id="IPR046118">
    <property type="entry name" value="DUF6115"/>
</dbReference>
<keyword evidence="4" id="KW-1185">Reference proteome</keyword>
<dbReference type="EMBL" id="PXZM01000031">
    <property type="protein sequence ID" value="PSJ92821.1"/>
    <property type="molecule type" value="Genomic_DNA"/>
</dbReference>
<keyword evidence="2" id="KW-0812">Transmembrane</keyword>
<comment type="caution">
    <text evidence="3">The sequence shown here is derived from an EMBL/GenBank/DDBJ whole genome shotgun (WGS) entry which is preliminary data.</text>
</comment>
<accession>A0A2P7V0S0</accession>
<gene>
    <name evidence="3" type="ORF">C7R93_19105</name>
</gene>
<dbReference type="OrthoDB" id="1682562at2"/>
<organism evidence="3 4">
    <name type="scientific">Brevibacillus fortis</name>
    <dbReference type="NCBI Taxonomy" id="2126352"/>
    <lineage>
        <taxon>Bacteria</taxon>
        <taxon>Bacillati</taxon>
        <taxon>Bacillota</taxon>
        <taxon>Bacilli</taxon>
        <taxon>Bacillales</taxon>
        <taxon>Paenibacillaceae</taxon>
        <taxon>Brevibacillus</taxon>
    </lineage>
</organism>
<dbReference type="Pfam" id="PF19610">
    <property type="entry name" value="DUF6115"/>
    <property type="match status" value="1"/>
</dbReference>